<organism evidence="2 5">
    <name type="scientific">Saccharopolyspora kobensis</name>
    <dbReference type="NCBI Taxonomy" id="146035"/>
    <lineage>
        <taxon>Bacteria</taxon>
        <taxon>Bacillati</taxon>
        <taxon>Actinomycetota</taxon>
        <taxon>Actinomycetes</taxon>
        <taxon>Pseudonocardiales</taxon>
        <taxon>Pseudonocardiaceae</taxon>
        <taxon>Saccharopolyspora</taxon>
    </lineage>
</organism>
<evidence type="ECO:0000313" key="4">
    <source>
        <dbReference type="Proteomes" id="UP000199690"/>
    </source>
</evidence>
<protein>
    <submittedName>
        <fullName evidence="2">Uncharacterized protein</fullName>
    </submittedName>
</protein>
<gene>
    <name evidence="2" type="ORF">SAMN02982929_01914</name>
    <name evidence="3" type="ORF">SAMN05216506_12271</name>
</gene>
<dbReference type="EMBL" id="FNVB01000003">
    <property type="protein sequence ID" value="SEG37981.1"/>
    <property type="molecule type" value="Genomic_DNA"/>
</dbReference>
<reference evidence="2" key="2">
    <citation type="submission" date="2016-10" db="EMBL/GenBank/DDBJ databases">
        <authorList>
            <person name="de Groot N.N."/>
        </authorList>
    </citation>
    <scope>NUCLEOTIDE SEQUENCE [LARGE SCALE GENOMIC DNA]</scope>
    <source>
        <strain evidence="2">ATCC 20501</strain>
    </source>
</reference>
<reference evidence="4 5" key="1">
    <citation type="submission" date="2016-10" db="EMBL/GenBank/DDBJ databases">
        <authorList>
            <person name="Varghese N."/>
            <person name="Submissions S."/>
        </authorList>
    </citation>
    <scope>NUCLEOTIDE SEQUENCE [LARGE SCALE GENOMIC DNA]</scope>
    <source>
        <strain evidence="5">ATCC 20501</strain>
        <strain evidence="3 4">CGMCC 4.3529</strain>
    </source>
</reference>
<dbReference type="Proteomes" id="UP000199690">
    <property type="component" value="Unassembled WGS sequence"/>
</dbReference>
<proteinExistence type="predicted"/>
<feature type="region of interest" description="Disordered" evidence="1">
    <location>
        <begin position="139"/>
        <end position="190"/>
    </location>
</feature>
<keyword evidence="4" id="KW-1185">Reference proteome</keyword>
<accession>A0A1I2GZ37</accession>
<sequence length="190" mass="20856">MLAAQRRERARIRGEKGIRAIARCRAIGLCLITSTRLWHDLAGFHFTYISRFDRPVKPSITDIVDSIDDRPESADAIEKPNVGIAPAEPAGGLGSAAAAVRQKPGWQVVHYSISRNETKLVGTAAALQQQQRDAWHQLIRPPTSPGATNPADVRGHSTSENPVRPPQPVRYGLRRELPRGVQTVAAQHSR</sequence>
<dbReference type="EMBL" id="FOME01000022">
    <property type="protein sequence ID" value="SFF22027.1"/>
    <property type="molecule type" value="Genomic_DNA"/>
</dbReference>
<evidence type="ECO:0000313" key="2">
    <source>
        <dbReference type="EMBL" id="SEG37981.1"/>
    </source>
</evidence>
<name>A0A1H5ZP42_9PSEU</name>
<evidence type="ECO:0000256" key="1">
    <source>
        <dbReference type="SAM" id="MobiDB-lite"/>
    </source>
</evidence>
<dbReference type="AlphaFoldDB" id="A0A1H5ZP42"/>
<evidence type="ECO:0000313" key="3">
    <source>
        <dbReference type="EMBL" id="SFF22027.1"/>
    </source>
</evidence>
<accession>A0A1H5ZP42</accession>
<dbReference type="Proteomes" id="UP000236729">
    <property type="component" value="Unassembled WGS sequence"/>
</dbReference>
<evidence type="ECO:0000313" key="5">
    <source>
        <dbReference type="Proteomes" id="UP000236729"/>
    </source>
</evidence>